<name>A0A4Y7QJ12_9AGAM</name>
<dbReference type="Proteomes" id="UP000294933">
    <property type="component" value="Unassembled WGS sequence"/>
</dbReference>
<sequence length="115" mass="12794">MSPVTPGEPRESPKPQPIGYFPLVSLVTICTLCALFILWRRASSLRSVVAHRLKAWRGTEGRIRLSEDDGPPARSFVEDEAEDDGSDDEPLANHIQRLRTIPESLRPPPQPTSIP</sequence>
<protein>
    <submittedName>
        <fullName evidence="3">Uncharacterized protein</fullName>
    </submittedName>
</protein>
<evidence type="ECO:0000313" key="3">
    <source>
        <dbReference type="EMBL" id="TDL26819.1"/>
    </source>
</evidence>
<accession>A0A4Y7QJ12</accession>
<feature type="region of interest" description="Disordered" evidence="1">
    <location>
        <begin position="60"/>
        <end position="115"/>
    </location>
</feature>
<keyword evidence="4" id="KW-1185">Reference proteome</keyword>
<keyword evidence="2" id="KW-1133">Transmembrane helix</keyword>
<reference evidence="3 4" key="1">
    <citation type="submission" date="2018-06" db="EMBL/GenBank/DDBJ databases">
        <title>A transcriptomic atlas of mushroom development highlights an independent origin of complex multicellularity.</title>
        <authorList>
            <consortium name="DOE Joint Genome Institute"/>
            <person name="Krizsan K."/>
            <person name="Almasi E."/>
            <person name="Merenyi Z."/>
            <person name="Sahu N."/>
            <person name="Viragh M."/>
            <person name="Koszo T."/>
            <person name="Mondo S."/>
            <person name="Kiss B."/>
            <person name="Balint B."/>
            <person name="Kues U."/>
            <person name="Barry K."/>
            <person name="Hegedus J.C."/>
            <person name="Henrissat B."/>
            <person name="Johnson J."/>
            <person name="Lipzen A."/>
            <person name="Ohm R."/>
            <person name="Nagy I."/>
            <person name="Pangilinan J."/>
            <person name="Yan J."/>
            <person name="Xiong Y."/>
            <person name="Grigoriev I.V."/>
            <person name="Hibbett D.S."/>
            <person name="Nagy L.G."/>
        </authorList>
    </citation>
    <scope>NUCLEOTIDE SEQUENCE [LARGE SCALE GENOMIC DNA]</scope>
    <source>
        <strain evidence="3 4">SZMC22713</strain>
    </source>
</reference>
<dbReference type="AlphaFoldDB" id="A0A4Y7QJ12"/>
<dbReference type="VEuPathDB" id="FungiDB:BD410DRAFT_782895"/>
<proteinExistence type="predicted"/>
<evidence type="ECO:0000313" key="4">
    <source>
        <dbReference type="Proteomes" id="UP000294933"/>
    </source>
</evidence>
<feature type="transmembrane region" description="Helical" evidence="2">
    <location>
        <begin position="20"/>
        <end position="39"/>
    </location>
</feature>
<keyword evidence="2" id="KW-0472">Membrane</keyword>
<gene>
    <name evidence="3" type="ORF">BD410DRAFT_782895</name>
</gene>
<keyword evidence="2" id="KW-0812">Transmembrane</keyword>
<organism evidence="3 4">
    <name type="scientific">Rickenella mellea</name>
    <dbReference type="NCBI Taxonomy" id="50990"/>
    <lineage>
        <taxon>Eukaryota</taxon>
        <taxon>Fungi</taxon>
        <taxon>Dikarya</taxon>
        <taxon>Basidiomycota</taxon>
        <taxon>Agaricomycotina</taxon>
        <taxon>Agaricomycetes</taxon>
        <taxon>Hymenochaetales</taxon>
        <taxon>Rickenellaceae</taxon>
        <taxon>Rickenella</taxon>
    </lineage>
</organism>
<feature type="compositionally biased region" description="Pro residues" evidence="1">
    <location>
        <begin position="105"/>
        <end position="115"/>
    </location>
</feature>
<evidence type="ECO:0000256" key="1">
    <source>
        <dbReference type="SAM" id="MobiDB-lite"/>
    </source>
</evidence>
<dbReference type="OrthoDB" id="3198959at2759"/>
<dbReference type="EMBL" id="ML170160">
    <property type="protein sequence ID" value="TDL26819.1"/>
    <property type="molecule type" value="Genomic_DNA"/>
</dbReference>
<feature type="compositionally biased region" description="Acidic residues" evidence="1">
    <location>
        <begin position="78"/>
        <end position="90"/>
    </location>
</feature>
<evidence type="ECO:0000256" key="2">
    <source>
        <dbReference type="SAM" id="Phobius"/>
    </source>
</evidence>